<comment type="catalytic activity">
    <reaction evidence="5">
        <text>[3Fe-4S](1+)-[protein] + Fe(2+)-[Dph3] = [3Fe-4S](0)-[protein] + Fe(3+)-[Dph3]</text>
        <dbReference type="Rhea" id="RHEA:71235"/>
        <dbReference type="Rhea" id="RHEA-COMP:17996"/>
        <dbReference type="Rhea" id="RHEA-COMP:17997"/>
        <dbReference type="Rhea" id="RHEA-COMP:18002"/>
        <dbReference type="Rhea" id="RHEA-COMP:18003"/>
        <dbReference type="ChEBI" id="CHEBI:29033"/>
        <dbReference type="ChEBI" id="CHEBI:29034"/>
        <dbReference type="ChEBI" id="CHEBI:33751"/>
        <dbReference type="ChEBI" id="CHEBI:47402"/>
        <dbReference type="ChEBI" id="CHEBI:83228"/>
    </reaction>
</comment>
<dbReference type="PANTHER" id="PTHR21454">
    <property type="entry name" value="DPH3 HOMOLOG-RELATED"/>
    <property type="match status" value="1"/>
</dbReference>
<dbReference type="InterPro" id="IPR036671">
    <property type="entry name" value="DPH_MB_sf"/>
</dbReference>
<dbReference type="SUPFAM" id="SSF144217">
    <property type="entry name" value="CSL zinc finger"/>
    <property type="match status" value="1"/>
</dbReference>
<evidence type="ECO:0000256" key="7">
    <source>
        <dbReference type="ARBA" id="ARBA00048125"/>
    </source>
</evidence>
<accession>A0A8J5Y313</accession>
<gene>
    <name evidence="9" type="ORF">KFE25_008705</name>
</gene>
<dbReference type="InterPro" id="IPR044248">
    <property type="entry name" value="DPH3/4-like"/>
</dbReference>
<dbReference type="PROSITE" id="PS51074">
    <property type="entry name" value="DPH_MB"/>
    <property type="match status" value="1"/>
</dbReference>
<dbReference type="GO" id="GO:0017183">
    <property type="term" value="P:protein histidyl modification to diphthamide"/>
    <property type="evidence" value="ECO:0007669"/>
    <property type="project" value="InterPro"/>
</dbReference>
<sequence>MVSNDVPVYDSIAFKDMEFDASTQTYWHACPCGDMFVISADELRSGETIAHCNDCSLIIRVQLDGDAKRLLGMGDAIAVDPARGACDHEPLAVPVPT</sequence>
<evidence type="ECO:0000259" key="8">
    <source>
        <dbReference type="PROSITE" id="PS51074"/>
    </source>
</evidence>
<comment type="catalytic activity">
    <reaction evidence="7">
        <text>2 [3Fe-4S](0)-[protein] + 2 Fe(2+)-[Dph3] + NADH = 2 [4Fe-4S](1+)-[protein] + 2 [Dph3] + NAD(+) + H(+)</text>
        <dbReference type="Rhea" id="RHEA:71239"/>
        <dbReference type="Rhea" id="RHEA-COMP:17997"/>
        <dbReference type="Rhea" id="RHEA-COMP:17998"/>
        <dbReference type="Rhea" id="RHEA-COMP:18001"/>
        <dbReference type="Rhea" id="RHEA-COMP:18002"/>
        <dbReference type="ChEBI" id="CHEBI:15378"/>
        <dbReference type="ChEBI" id="CHEBI:29033"/>
        <dbReference type="ChEBI" id="CHEBI:33723"/>
        <dbReference type="ChEBI" id="CHEBI:47402"/>
        <dbReference type="ChEBI" id="CHEBI:57540"/>
        <dbReference type="ChEBI" id="CHEBI:57945"/>
        <dbReference type="ChEBI" id="CHEBI:83228"/>
    </reaction>
</comment>
<dbReference type="Pfam" id="PF05207">
    <property type="entry name" value="Zn_ribbon_CSL"/>
    <property type="match status" value="1"/>
</dbReference>
<evidence type="ECO:0000256" key="5">
    <source>
        <dbReference type="ARBA" id="ARBA00036267"/>
    </source>
</evidence>
<protein>
    <recommendedName>
        <fullName evidence="6">Diphthamide biosynthesis protein 3</fullName>
    </recommendedName>
</protein>
<evidence type="ECO:0000256" key="6">
    <source>
        <dbReference type="ARBA" id="ARBA00041070"/>
    </source>
</evidence>
<keyword evidence="3" id="KW-0408">Iron</keyword>
<evidence type="ECO:0000256" key="4">
    <source>
        <dbReference type="ARBA" id="ARBA00024032"/>
    </source>
</evidence>
<evidence type="ECO:0000256" key="3">
    <source>
        <dbReference type="ARBA" id="ARBA00023004"/>
    </source>
</evidence>
<dbReference type="Gene3D" id="3.10.660.10">
    <property type="entry name" value="DPH Zinc finger"/>
    <property type="match status" value="1"/>
</dbReference>
<dbReference type="EMBL" id="JAGTXO010000001">
    <property type="protein sequence ID" value="KAG8470284.1"/>
    <property type="molecule type" value="Genomic_DNA"/>
</dbReference>
<keyword evidence="2" id="KW-0479">Metal-binding</keyword>
<organism evidence="9 10">
    <name type="scientific">Diacronema lutheri</name>
    <name type="common">Unicellular marine alga</name>
    <name type="synonym">Monochrysis lutheri</name>
    <dbReference type="NCBI Taxonomy" id="2081491"/>
    <lineage>
        <taxon>Eukaryota</taxon>
        <taxon>Haptista</taxon>
        <taxon>Haptophyta</taxon>
        <taxon>Pavlovophyceae</taxon>
        <taxon>Pavlovales</taxon>
        <taxon>Pavlovaceae</taxon>
        <taxon>Diacronema</taxon>
    </lineage>
</organism>
<evidence type="ECO:0000313" key="9">
    <source>
        <dbReference type="EMBL" id="KAG8470284.1"/>
    </source>
</evidence>
<proteinExistence type="inferred from homology"/>
<evidence type="ECO:0000313" key="10">
    <source>
        <dbReference type="Proteomes" id="UP000751190"/>
    </source>
</evidence>
<dbReference type="PANTHER" id="PTHR21454:SF31">
    <property type="entry name" value="DIPHTHAMIDE BIOSYNTHESIS PROTEIN 3"/>
    <property type="match status" value="1"/>
</dbReference>
<comment type="pathway">
    <text evidence="1">Protein modification; peptidyl-diphthamide biosynthesis.</text>
</comment>
<comment type="caution">
    <text evidence="9">The sequence shown here is derived from an EMBL/GenBank/DDBJ whole genome shotgun (WGS) entry which is preliminary data.</text>
</comment>
<dbReference type="Proteomes" id="UP000751190">
    <property type="component" value="Unassembled WGS sequence"/>
</dbReference>
<dbReference type="InterPro" id="IPR007872">
    <property type="entry name" value="DPH_MB_dom"/>
</dbReference>
<evidence type="ECO:0000256" key="2">
    <source>
        <dbReference type="ARBA" id="ARBA00022723"/>
    </source>
</evidence>
<reference evidence="9" key="1">
    <citation type="submission" date="2021-05" db="EMBL/GenBank/DDBJ databases">
        <title>The genome of the haptophyte Pavlova lutheri (Diacronema luteri, Pavlovales) - a model for lipid biosynthesis in eukaryotic algae.</title>
        <authorList>
            <person name="Hulatt C.J."/>
            <person name="Posewitz M.C."/>
        </authorList>
    </citation>
    <scope>NUCLEOTIDE SEQUENCE</scope>
    <source>
        <strain evidence="9">NIVA-4/92</strain>
    </source>
</reference>
<evidence type="ECO:0000256" key="1">
    <source>
        <dbReference type="ARBA" id="ARBA00005156"/>
    </source>
</evidence>
<keyword evidence="10" id="KW-1185">Reference proteome</keyword>
<feature type="domain" description="DPH-type MB" evidence="8">
    <location>
        <begin position="8"/>
        <end position="64"/>
    </location>
</feature>
<name>A0A8J5Y313_DIALT</name>
<dbReference type="AlphaFoldDB" id="A0A8J5Y313"/>
<dbReference type="OrthoDB" id="66964at2759"/>
<comment type="similarity">
    <text evidence="4">Belongs to the DPH3 family.</text>
</comment>
<dbReference type="GO" id="GO:0046872">
    <property type="term" value="F:metal ion binding"/>
    <property type="evidence" value="ECO:0007669"/>
    <property type="project" value="UniProtKB-KW"/>
</dbReference>